<dbReference type="Pfam" id="PF09828">
    <property type="entry name" value="ChrB_C"/>
    <property type="match status" value="1"/>
</dbReference>
<evidence type="ECO:0000313" key="2">
    <source>
        <dbReference type="EMBL" id="OGD62874.1"/>
    </source>
</evidence>
<evidence type="ECO:0000313" key="3">
    <source>
        <dbReference type="Proteomes" id="UP000177006"/>
    </source>
</evidence>
<reference evidence="2 3" key="1">
    <citation type="journal article" date="2016" name="Nat. Commun.">
        <title>Thousands of microbial genomes shed light on interconnected biogeochemical processes in an aquifer system.</title>
        <authorList>
            <person name="Anantharaman K."/>
            <person name="Brown C.T."/>
            <person name="Hug L.A."/>
            <person name="Sharon I."/>
            <person name="Castelle C.J."/>
            <person name="Probst A.J."/>
            <person name="Thomas B.C."/>
            <person name="Singh A."/>
            <person name="Wilkins M.J."/>
            <person name="Karaoz U."/>
            <person name="Brodie E.L."/>
            <person name="Williams K.H."/>
            <person name="Hubbard S.S."/>
            <person name="Banfield J.F."/>
        </authorList>
    </citation>
    <scope>NUCLEOTIDE SEQUENCE [LARGE SCALE GENOMIC DNA]</scope>
</reference>
<dbReference type="STRING" id="1797457.A2160_05830"/>
<evidence type="ECO:0000259" key="1">
    <source>
        <dbReference type="Pfam" id="PF09828"/>
    </source>
</evidence>
<comment type="caution">
    <text evidence="2">The sequence shown here is derived from an EMBL/GenBank/DDBJ whole genome shotgun (WGS) entry which is preliminary data.</text>
</comment>
<dbReference type="EMBL" id="MEZK01000015">
    <property type="protein sequence ID" value="OGD62874.1"/>
    <property type="molecule type" value="Genomic_DNA"/>
</dbReference>
<dbReference type="InterPro" id="IPR018634">
    <property type="entry name" value="ChrB_C"/>
</dbReference>
<dbReference type="SUPFAM" id="SSF64182">
    <property type="entry name" value="DHH phosphoesterases"/>
    <property type="match status" value="1"/>
</dbReference>
<dbReference type="Proteomes" id="UP000177006">
    <property type="component" value="Unassembled WGS sequence"/>
</dbReference>
<feature type="domain" description="ChrB C-terminal" evidence="1">
    <location>
        <begin position="5"/>
        <end position="156"/>
    </location>
</feature>
<protein>
    <recommendedName>
        <fullName evidence="1">ChrB C-terminal domain-containing protein</fullName>
    </recommendedName>
</protein>
<gene>
    <name evidence="2" type="ORF">A2160_05830</name>
</gene>
<dbReference type="AlphaFoldDB" id="A0A1F5E6I4"/>
<accession>A0A1F5E6I4</accession>
<name>A0A1F5E6I4_9BACT</name>
<dbReference type="InterPro" id="IPR038763">
    <property type="entry name" value="DHH_sf"/>
</dbReference>
<sequence>MKIIITHLNPDPDAIAAAWLLKRFDPQLSDAEVEFVPAGETYQKQKVDSDANIIHVDTGFGRFDHHDTNERTCAAKKVLDDLQSRLVHLEEDKALPRLVEIIMQDDHFEDCYWPEANNDRYAFFMTAILDGLKKGGKANDQQLIEFGFRCLDGIYTTLKLRIEAEAEIQDKGKEFETKWGKALAIESKNDEVMKVAQKSGFVLVLRKDPDGMVRIKAQPNSKVNLTLTYQSLKKMDPEATWFLHASKKMLLNGSYSNPEMVPSQLSLIDVMEIIKDSR</sequence>
<organism evidence="2 3">
    <name type="scientific">Candidatus Beckwithbacteria bacterium RBG_13_42_9</name>
    <dbReference type="NCBI Taxonomy" id="1797457"/>
    <lineage>
        <taxon>Bacteria</taxon>
        <taxon>Candidatus Beckwithiibacteriota</taxon>
    </lineage>
</organism>
<proteinExistence type="predicted"/>